<reference evidence="2" key="2">
    <citation type="submission" date="2021-01" db="EMBL/GenBank/DDBJ databases">
        <authorList>
            <person name="Schikora-Tamarit M.A."/>
        </authorList>
    </citation>
    <scope>NUCLEOTIDE SEQUENCE</scope>
    <source>
        <strain evidence="2">CBS2887</strain>
    </source>
</reference>
<reference evidence="2" key="1">
    <citation type="journal article" date="2021" name="Open Biol.">
        <title>Shared evolutionary footprints suggest mitochondrial oxidative damage underlies multiple complex I losses in fungi.</title>
        <authorList>
            <person name="Schikora-Tamarit M.A."/>
            <person name="Marcet-Houben M."/>
            <person name="Nosek J."/>
            <person name="Gabaldon T."/>
        </authorList>
    </citation>
    <scope>NUCLEOTIDE SEQUENCE</scope>
    <source>
        <strain evidence="2">CBS2887</strain>
    </source>
</reference>
<evidence type="ECO:0000313" key="2">
    <source>
        <dbReference type="EMBL" id="KAH3688771.1"/>
    </source>
</evidence>
<keyword evidence="1" id="KW-0812">Transmembrane</keyword>
<dbReference type="Proteomes" id="UP000774326">
    <property type="component" value="Unassembled WGS sequence"/>
</dbReference>
<gene>
    <name evidence="2" type="ORF">WICPIJ_000247</name>
</gene>
<organism evidence="2 3">
    <name type="scientific">Wickerhamomyces pijperi</name>
    <name type="common">Yeast</name>
    <name type="synonym">Pichia pijperi</name>
    <dbReference type="NCBI Taxonomy" id="599730"/>
    <lineage>
        <taxon>Eukaryota</taxon>
        <taxon>Fungi</taxon>
        <taxon>Dikarya</taxon>
        <taxon>Ascomycota</taxon>
        <taxon>Saccharomycotina</taxon>
        <taxon>Saccharomycetes</taxon>
        <taxon>Phaffomycetales</taxon>
        <taxon>Wickerhamomycetaceae</taxon>
        <taxon>Wickerhamomyces</taxon>
    </lineage>
</organism>
<dbReference type="AlphaFoldDB" id="A0A9P8TS28"/>
<proteinExistence type="predicted"/>
<evidence type="ECO:0000313" key="3">
    <source>
        <dbReference type="Proteomes" id="UP000774326"/>
    </source>
</evidence>
<comment type="caution">
    <text evidence="2">The sequence shown here is derived from an EMBL/GenBank/DDBJ whole genome shotgun (WGS) entry which is preliminary data.</text>
</comment>
<feature type="transmembrane region" description="Helical" evidence="1">
    <location>
        <begin position="49"/>
        <end position="67"/>
    </location>
</feature>
<keyword evidence="3" id="KW-1185">Reference proteome</keyword>
<protein>
    <submittedName>
        <fullName evidence="2">Uncharacterized protein</fullName>
    </submittedName>
</protein>
<dbReference type="OrthoDB" id="3980711at2759"/>
<dbReference type="EMBL" id="JAEUBG010000167">
    <property type="protein sequence ID" value="KAH3688771.1"/>
    <property type="molecule type" value="Genomic_DNA"/>
</dbReference>
<accession>A0A9P8TS28</accession>
<feature type="transmembrane region" description="Helical" evidence="1">
    <location>
        <begin position="79"/>
        <end position="100"/>
    </location>
</feature>
<evidence type="ECO:0000256" key="1">
    <source>
        <dbReference type="SAM" id="Phobius"/>
    </source>
</evidence>
<keyword evidence="1" id="KW-0472">Membrane</keyword>
<sequence>MSNLIASWFNSPVQENSNILTKFISHNNTPVNQFCANVPITQPSFISTLFGQSIMSLAVLVFYYILYRREDNRTGVEDRLLFSLIVGNVIYSTLAFNDYFNLTQAIINCNDYKNGAVNLYTVSRAIDQGTLINTTALSCSHLYENFYDYLFEFMNYIQNSLVSFAEKMNHVLTYGYIDLVKKL</sequence>
<keyword evidence="1" id="KW-1133">Transmembrane helix</keyword>
<name>A0A9P8TS28_WICPI</name>